<keyword evidence="9" id="KW-0460">Magnesium</keyword>
<evidence type="ECO:0000256" key="2">
    <source>
        <dbReference type="ARBA" id="ARBA00007599"/>
    </source>
</evidence>
<keyword evidence="4" id="KW-0963">Cytoplasm</keyword>
<keyword evidence="6" id="KW-0479">Metal-binding</keyword>
<dbReference type="NCBIfam" id="TIGR00150">
    <property type="entry name" value="T6A_YjeE"/>
    <property type="match status" value="1"/>
</dbReference>
<evidence type="ECO:0000256" key="6">
    <source>
        <dbReference type="ARBA" id="ARBA00022723"/>
    </source>
</evidence>
<comment type="similarity">
    <text evidence="2">Belongs to the TsaE family.</text>
</comment>
<dbReference type="EMBL" id="VLKZ01000011">
    <property type="protein sequence ID" value="TWI53947.1"/>
    <property type="molecule type" value="Genomic_DNA"/>
</dbReference>
<dbReference type="GO" id="GO:0005524">
    <property type="term" value="F:ATP binding"/>
    <property type="evidence" value="ECO:0007669"/>
    <property type="project" value="UniProtKB-KW"/>
</dbReference>
<dbReference type="GO" id="GO:0002949">
    <property type="term" value="P:tRNA threonylcarbamoyladenosine modification"/>
    <property type="evidence" value="ECO:0007669"/>
    <property type="project" value="InterPro"/>
</dbReference>
<dbReference type="Pfam" id="PF02367">
    <property type="entry name" value="TsaE"/>
    <property type="match status" value="1"/>
</dbReference>
<dbReference type="Gene3D" id="3.40.50.300">
    <property type="entry name" value="P-loop containing nucleotide triphosphate hydrolases"/>
    <property type="match status" value="1"/>
</dbReference>
<evidence type="ECO:0000256" key="5">
    <source>
        <dbReference type="ARBA" id="ARBA00022694"/>
    </source>
</evidence>
<proteinExistence type="inferred from homology"/>
<evidence type="ECO:0000256" key="4">
    <source>
        <dbReference type="ARBA" id="ARBA00022490"/>
    </source>
</evidence>
<evidence type="ECO:0000256" key="7">
    <source>
        <dbReference type="ARBA" id="ARBA00022741"/>
    </source>
</evidence>
<comment type="subcellular location">
    <subcellularLocation>
        <location evidence="1">Cytoplasm</location>
    </subcellularLocation>
</comment>
<evidence type="ECO:0000256" key="10">
    <source>
        <dbReference type="ARBA" id="ARBA00032441"/>
    </source>
</evidence>
<dbReference type="PANTHER" id="PTHR33540">
    <property type="entry name" value="TRNA THREONYLCARBAMOYLADENOSINE BIOSYNTHESIS PROTEIN TSAE"/>
    <property type="match status" value="1"/>
</dbReference>
<comment type="caution">
    <text evidence="11">The sequence shown here is derived from an EMBL/GenBank/DDBJ whole genome shotgun (WGS) entry which is preliminary data.</text>
</comment>
<keyword evidence="12" id="KW-1185">Reference proteome</keyword>
<name>A0A562QB18_9BACI</name>
<dbReference type="AlphaFoldDB" id="A0A562QB18"/>
<evidence type="ECO:0000313" key="11">
    <source>
        <dbReference type="EMBL" id="TWI53947.1"/>
    </source>
</evidence>
<evidence type="ECO:0000256" key="9">
    <source>
        <dbReference type="ARBA" id="ARBA00022842"/>
    </source>
</evidence>
<dbReference type="Proteomes" id="UP000315711">
    <property type="component" value="Unassembled WGS sequence"/>
</dbReference>
<dbReference type="PANTHER" id="PTHR33540:SF2">
    <property type="entry name" value="TRNA THREONYLCARBAMOYLADENOSINE BIOSYNTHESIS PROTEIN TSAE"/>
    <property type="match status" value="1"/>
</dbReference>
<evidence type="ECO:0000256" key="1">
    <source>
        <dbReference type="ARBA" id="ARBA00004496"/>
    </source>
</evidence>
<dbReference type="FunFam" id="3.40.50.300:FF:000777">
    <property type="entry name" value="tRNA (N6-adenosine(37)-N6)-threonylcarbamoyltransferase complex ATPase TsaE"/>
    <property type="match status" value="1"/>
</dbReference>
<keyword evidence="7" id="KW-0547">Nucleotide-binding</keyword>
<protein>
    <recommendedName>
        <fullName evidence="3">tRNA threonylcarbamoyladenosine biosynthesis protein TsaE</fullName>
    </recommendedName>
    <alternativeName>
        <fullName evidence="10">t(6)A37 threonylcarbamoyladenosine biosynthesis protein TsaE</fullName>
    </alternativeName>
</protein>
<evidence type="ECO:0000256" key="3">
    <source>
        <dbReference type="ARBA" id="ARBA00019010"/>
    </source>
</evidence>
<dbReference type="GO" id="GO:0005737">
    <property type="term" value="C:cytoplasm"/>
    <property type="evidence" value="ECO:0007669"/>
    <property type="project" value="UniProtKB-SubCell"/>
</dbReference>
<dbReference type="GO" id="GO:0046872">
    <property type="term" value="F:metal ion binding"/>
    <property type="evidence" value="ECO:0007669"/>
    <property type="project" value="UniProtKB-KW"/>
</dbReference>
<evidence type="ECO:0000313" key="12">
    <source>
        <dbReference type="Proteomes" id="UP000315711"/>
    </source>
</evidence>
<gene>
    <name evidence="11" type="ORF">IQ10_03257</name>
</gene>
<sequence>MKKMAEWTIVTESPEETMRIAENLGQLVQEGDVITLEGDLGAGKTSFTKGLAKGLGVKRVVNSPTFTIIKEYQGRLPLYHMDVYRMEDEAEDLGLDEYFYGEGVSVIEWPSMIPSQLPEDRLMISIYHLGETTRKISIKSTGVRSAVLCKELQE</sequence>
<keyword evidence="5" id="KW-0819">tRNA processing</keyword>
<dbReference type="InterPro" id="IPR027417">
    <property type="entry name" value="P-loop_NTPase"/>
</dbReference>
<keyword evidence="8" id="KW-0067">ATP-binding</keyword>
<accession>A0A562QB18</accession>
<dbReference type="InterPro" id="IPR003442">
    <property type="entry name" value="T6A_TsaE"/>
</dbReference>
<organism evidence="11 12">
    <name type="scientific">Halalkalibacter nanhaiisediminis</name>
    <dbReference type="NCBI Taxonomy" id="688079"/>
    <lineage>
        <taxon>Bacteria</taxon>
        <taxon>Bacillati</taxon>
        <taxon>Bacillota</taxon>
        <taxon>Bacilli</taxon>
        <taxon>Bacillales</taxon>
        <taxon>Bacillaceae</taxon>
        <taxon>Halalkalibacter</taxon>
    </lineage>
</organism>
<dbReference type="SUPFAM" id="SSF52540">
    <property type="entry name" value="P-loop containing nucleoside triphosphate hydrolases"/>
    <property type="match status" value="1"/>
</dbReference>
<reference evidence="11 12" key="1">
    <citation type="journal article" date="2015" name="Stand. Genomic Sci.">
        <title>Genomic Encyclopedia of Bacterial and Archaeal Type Strains, Phase III: the genomes of soil and plant-associated and newly described type strains.</title>
        <authorList>
            <person name="Whitman W.B."/>
            <person name="Woyke T."/>
            <person name="Klenk H.P."/>
            <person name="Zhou Y."/>
            <person name="Lilburn T.G."/>
            <person name="Beck B.J."/>
            <person name="De Vos P."/>
            <person name="Vandamme P."/>
            <person name="Eisen J.A."/>
            <person name="Garrity G."/>
            <person name="Hugenholtz P."/>
            <person name="Kyrpides N.C."/>
        </authorList>
    </citation>
    <scope>NUCLEOTIDE SEQUENCE [LARGE SCALE GENOMIC DNA]</scope>
    <source>
        <strain evidence="11 12">CGMCC 1.10116</strain>
    </source>
</reference>
<evidence type="ECO:0000256" key="8">
    <source>
        <dbReference type="ARBA" id="ARBA00022840"/>
    </source>
</evidence>